<evidence type="ECO:0000256" key="8">
    <source>
        <dbReference type="ARBA" id="ARBA00022741"/>
    </source>
</evidence>
<evidence type="ECO:0000256" key="2">
    <source>
        <dbReference type="ARBA" id="ARBA00010769"/>
    </source>
</evidence>
<keyword evidence="8" id="KW-0547">Nucleotide-binding</keyword>
<dbReference type="RefSeq" id="XP_064675270.1">
    <property type="nucleotide sequence ID" value="XM_064818456.1"/>
</dbReference>
<dbReference type="Pfam" id="PF08064">
    <property type="entry name" value="UME"/>
    <property type="match status" value="1"/>
</dbReference>
<evidence type="ECO:0000259" key="22">
    <source>
        <dbReference type="PROSITE" id="PS51190"/>
    </source>
</evidence>
<dbReference type="InterPro" id="IPR036940">
    <property type="entry name" value="PI3/4_kinase_cat_sf"/>
</dbReference>
<dbReference type="InterPro" id="IPR003151">
    <property type="entry name" value="PIK-rel_kinase_FAT"/>
</dbReference>
<dbReference type="GO" id="GO:0006281">
    <property type="term" value="P:DNA repair"/>
    <property type="evidence" value="ECO:0007669"/>
    <property type="project" value="UniProtKB-KW"/>
</dbReference>
<evidence type="ECO:0000256" key="12">
    <source>
        <dbReference type="ARBA" id="ARBA00022853"/>
    </source>
</evidence>
<feature type="domain" description="FATC" evidence="22">
    <location>
        <begin position="2409"/>
        <end position="2441"/>
    </location>
</feature>
<organism evidence="23 24">
    <name type="scientific">Canariomyces notabilis</name>
    <dbReference type="NCBI Taxonomy" id="2074819"/>
    <lineage>
        <taxon>Eukaryota</taxon>
        <taxon>Fungi</taxon>
        <taxon>Dikarya</taxon>
        <taxon>Ascomycota</taxon>
        <taxon>Pezizomycotina</taxon>
        <taxon>Sordariomycetes</taxon>
        <taxon>Sordariomycetidae</taxon>
        <taxon>Sordariales</taxon>
        <taxon>Chaetomiaceae</taxon>
        <taxon>Canariomyces</taxon>
    </lineage>
</organism>
<dbReference type="FunFam" id="3.30.1010.10:FF:000017">
    <property type="entry name" value="Inositol kinase kinase (UvsB)"/>
    <property type="match status" value="1"/>
</dbReference>
<evidence type="ECO:0000313" key="24">
    <source>
        <dbReference type="Proteomes" id="UP001302812"/>
    </source>
</evidence>
<dbReference type="PANTHER" id="PTHR11139">
    <property type="entry name" value="ATAXIA TELANGIECTASIA MUTATED ATM -RELATED"/>
    <property type="match status" value="1"/>
</dbReference>
<dbReference type="GO" id="GO:0000723">
    <property type="term" value="P:telomere maintenance"/>
    <property type="evidence" value="ECO:0007669"/>
    <property type="project" value="TreeGrafter"/>
</dbReference>
<dbReference type="EC" id="2.7.11.1" evidence="4"/>
<dbReference type="FunFam" id="1.10.1070.11:FF:000031">
    <property type="entry name" value="Phosphatidyl inositol 3-kinase"/>
    <property type="match status" value="1"/>
</dbReference>
<dbReference type="GO" id="GO:0005524">
    <property type="term" value="F:ATP binding"/>
    <property type="evidence" value="ECO:0007669"/>
    <property type="project" value="UniProtKB-KW"/>
</dbReference>
<dbReference type="Proteomes" id="UP001302812">
    <property type="component" value="Unassembled WGS sequence"/>
</dbReference>
<dbReference type="CDD" id="cd00892">
    <property type="entry name" value="PIKKc_ATR"/>
    <property type="match status" value="1"/>
</dbReference>
<dbReference type="InterPro" id="IPR016024">
    <property type="entry name" value="ARM-type_fold"/>
</dbReference>
<dbReference type="SMART" id="SM00146">
    <property type="entry name" value="PI3Kc"/>
    <property type="match status" value="1"/>
</dbReference>
<dbReference type="GO" id="GO:0000077">
    <property type="term" value="P:DNA damage checkpoint signaling"/>
    <property type="evidence" value="ECO:0007669"/>
    <property type="project" value="TreeGrafter"/>
</dbReference>
<keyword evidence="7" id="KW-0808">Transferase</keyword>
<dbReference type="SMART" id="SM01343">
    <property type="entry name" value="FATC"/>
    <property type="match status" value="1"/>
</dbReference>
<dbReference type="Pfam" id="PF00454">
    <property type="entry name" value="PI3_PI4_kinase"/>
    <property type="match status" value="1"/>
</dbReference>
<evidence type="ECO:0000256" key="1">
    <source>
        <dbReference type="ARBA" id="ARBA00004123"/>
    </source>
</evidence>
<dbReference type="Gene3D" id="3.30.1010.10">
    <property type="entry name" value="Phosphatidylinositol 3-kinase Catalytic Subunit, Chain A, domain 4"/>
    <property type="match status" value="1"/>
</dbReference>
<dbReference type="GO" id="GO:0005694">
    <property type="term" value="C:chromosome"/>
    <property type="evidence" value="ECO:0007669"/>
    <property type="project" value="TreeGrafter"/>
</dbReference>
<dbReference type="Pfam" id="PF02260">
    <property type="entry name" value="FATC"/>
    <property type="match status" value="1"/>
</dbReference>
<evidence type="ECO:0000256" key="3">
    <source>
        <dbReference type="ARBA" id="ARBA00011370"/>
    </source>
</evidence>
<name>A0AAN6TPC9_9PEZI</name>
<keyword evidence="14" id="KW-0539">Nucleus</keyword>
<keyword evidence="6" id="KW-0723">Serine/threonine-protein kinase</keyword>
<protein>
    <recommendedName>
        <fullName evidence="5">Serine/threonine-protein kinase MEC1</fullName>
        <ecNumber evidence="4">2.7.11.1</ecNumber>
    </recommendedName>
    <alternativeName>
        <fullName evidence="19">ATR homolog</fullName>
    </alternativeName>
    <alternativeName>
        <fullName evidence="18">DNA-damage checkpoint kinase MEC1</fullName>
    </alternativeName>
    <alternativeName>
        <fullName evidence="17">Mitosis entry checkpoint protein 1</fullName>
    </alternativeName>
</protein>
<dbReference type="Pfam" id="PF25385">
    <property type="entry name" value="HEAT_MEC1_N"/>
    <property type="match status" value="1"/>
</dbReference>
<dbReference type="SUPFAM" id="SSF56112">
    <property type="entry name" value="Protein kinase-like (PK-like)"/>
    <property type="match status" value="1"/>
</dbReference>
<dbReference type="InterPro" id="IPR058681">
    <property type="entry name" value="HEAT_MEC1_N"/>
</dbReference>
<proteinExistence type="inferred from homology"/>
<dbReference type="SMART" id="SM00802">
    <property type="entry name" value="UME"/>
    <property type="match status" value="1"/>
</dbReference>
<gene>
    <name evidence="23" type="ORF">N656DRAFT_825767</name>
</gene>
<sequence length="2441" mass="274399">MASESHVKAARLSRYDGANSLGAAGPPPSTLAAQLVENVSASSRPSRPDETTELKRLSAVIERVKNDPGSVKTHEERVEHNHLLVYVCGGVFLESLKLDDAFADAERLRTEALKAINFLKVTIDETPTVLKSTTDGKTFLSRGEEPLWLWILPKLLRMLGHRRCLAISAEIEGLCQYILLLATRNASLWDLGPSLMQYFQVNLSAILARFKSTELSSRETSVEVRLPPGSLLEALLGSPPRGCSFALLDPEHAIRHATSLVGIINSVIASKSEPQASLLYSQNLVWLLDSTQLLGSLLATWPVPLESCQVTILQIALGLAEGHTSSHGMETALYHKVNATLALACTDIFLNPHQLLVEDKDGENLRSVISLALVHLAQVSVDHEPTSRIIASRLLATAQRLVSDNPTVGAGTDVWRAVQLLHQATTTPSKLALNDEVRPAKFTDIALRKQVESLLSRQKTDQVLAPAPKRRKLNDEPSKLPDLASRLCYLLDANPSSPVESLESPIMERFPEMGEDGQCQLLDLVSRIPCAADETLNLRKAEKTGAISFQCDFCSPTKPDFPSPSCQHEEPKVLGITLFGKIIKLPSFLESKRPRVFAMVALRRIAKHSTETEYWDLEKSGPGQWCLQSLHSSVRELRIAAGRALSVFIAEPAVPGFKRDVLKRNRTNVLGILKSLSDKETARLHETCIMAWGQVGRVVSADELNLVVIKLVEYLGHRNMIVPAFAFNELLSLADSRGETPGRLLQPFWASLAFSVVKDLVSKPQTAGRVAELLQMSVPGLLRMLQRHALPWLVLTKKREVIQKIAEARGETEAWQPCLDPTNLPSILALLLVQDVPDIVAHTMSLLGHVSPHLEGFELVELLRTDPLMIALELFKAAAESNEARKARVRNALTTMASLLLADQKDKRAKKSHMVGRYLQQHALGLAARLSEVITDNLPLSPPVSEQRRCLGAMEEMIRVCKSYVCIARPQISACLVSALASDELRSAAFSCWEVMLTEMEEADVEAQIETTFYIIGYYWKFFDEATKEKAKALITTLLNKHQRIVVEYAHRLPSLSHIDELSELCKALDNLRSPLDNRDAFSIFAQRLGHENPGVVEQALVELVAYLEQNQDYLQSSAISEQPDPVVTTLARSLLDCSAKYNGWLLDITRLCARAIGLIGCLDSNRLETAREQQQFVVVHNFEDARETTDFVAFLLENVLVKAFLSTTDTKFQGFLSYAMQELLNRTDFRFACTTEGQQIHEPIYRKWLAFSENTREVLTPFLSSRFVVVPMPPPTTEYPIFRPGRSYAIWIRAFVHDLLQHGQNLFAQAVFEPLFRLIKVKDLTVTEFLLPYAVLHVIVGQEQVDTLRAKISAELIAILKHQPSEAASYIEREETKLFYQAVFRIIDYCMRWMQVKKSRPLTAKDQTWIKLVEGVIGSLDPELISQRAVDCKEYARALFFLEPHIENRRQSAEKEENDRILQSLQSIYTQIDDPDGLEGVSAHLQHVTLDQQALTHRKAGRWTAAQTWYEIRLAESPEDEDIQVDLLTCLKESGQHDVLLNYVEGMERTVNNVNRIAPFAVEASWATGRWQTLEKYLRLYNGGDISEVFDLGIGQALLCLKDGDVGKFKERVQKLRDQVAGSMTYSATSSLRACHDAMLRCHVLSDLEMIANENLKGDGDQHVVLTALDRRLEVLGAYVSDKQYLLGVRRAAMELMRPRFGNEDISSQWLSSARLARKAGSMHQSFNAVLHAQQLGDGSAMIENARLLYKDGHHRKAIQVLQLAINTNSFMTETTDSMPPTPSRSPETQRNLLSARAQLLLAKWLDSTGQTHASALRSQYQQAAKTHPQWEKGHYYLGRHYKKVLESEQGLKPDDQSDEYLTGETAKLVIENYLRSLNFGTKYLSQTLPRILTLFLELGAQVDKAPDGKISLSRELHNRRKAILSEVCKHIKKHMARMPAYIFYTALPQIVARIAHPNPEVFNVLEEMILKVVQAHPQQALWSLCPLMTAKQYSERRTRGIMILQAVRGMTKKVEGGTYEWKPLLRMGEKLIEQLLLACHNGDFQSNRTIMASITRDLNFNHKVTPCPLVVPVEACLTATLPTLTDNVRKHKAFSRDVVTIDSFLDQVLVLGSLAKPRKLTARGSDGKLYGLLIKPKDDLRTDQRLMEFNGLINRSLKRDAESSRRQLYIRTYAVTPLNEECGIIEWVDGLKTLRDILLGIYKTRNIQPNYTEIAQKMEQAVSSDDNIHLFTKDVLGTFPPVLPDWFITQFPDPSAWFAARLKYTRSCAVMSMVGTILGLGDRHGENVLLEEGNGGIFHVDFNCLFDKGLTFRQPERVPFRLTHNMEAAMGIYRYEGPFRHCSELTLRILRQQEETLMTILEAFIYDPTLDLQRTKKKNYEVVKLNPTSVVESIRRKVRGLLPDESIPLGVEGQVEELIKQAVNPKNLAAMYIGWCPFL</sequence>
<dbReference type="InterPro" id="IPR012993">
    <property type="entry name" value="UME"/>
</dbReference>
<keyword evidence="12" id="KW-0156">Chromatin regulator</keyword>
<evidence type="ECO:0000256" key="9">
    <source>
        <dbReference type="ARBA" id="ARBA00022763"/>
    </source>
</evidence>
<feature type="domain" description="PI3K/PI4K catalytic" evidence="20">
    <location>
        <begin position="2106"/>
        <end position="2425"/>
    </location>
</feature>
<keyword evidence="10" id="KW-0418">Kinase</keyword>
<dbReference type="Pfam" id="PF25030">
    <property type="entry name" value="M-HEAT_ATR"/>
    <property type="match status" value="1"/>
</dbReference>
<dbReference type="EMBL" id="MU853332">
    <property type="protein sequence ID" value="KAK4117700.1"/>
    <property type="molecule type" value="Genomic_DNA"/>
</dbReference>
<dbReference type="PROSITE" id="PS51190">
    <property type="entry name" value="FATC"/>
    <property type="match status" value="1"/>
</dbReference>
<feature type="domain" description="FAT" evidence="21">
    <location>
        <begin position="1425"/>
        <end position="1992"/>
    </location>
</feature>
<dbReference type="GO" id="GO:0004674">
    <property type="term" value="F:protein serine/threonine kinase activity"/>
    <property type="evidence" value="ECO:0007669"/>
    <property type="project" value="UniProtKB-KW"/>
</dbReference>
<evidence type="ECO:0000256" key="13">
    <source>
        <dbReference type="ARBA" id="ARBA00023204"/>
    </source>
</evidence>
<evidence type="ECO:0000256" key="10">
    <source>
        <dbReference type="ARBA" id="ARBA00022777"/>
    </source>
</evidence>
<evidence type="ECO:0000256" key="11">
    <source>
        <dbReference type="ARBA" id="ARBA00022840"/>
    </source>
</evidence>
<evidence type="ECO:0000259" key="20">
    <source>
        <dbReference type="PROSITE" id="PS50290"/>
    </source>
</evidence>
<keyword evidence="9" id="KW-0227">DNA damage</keyword>
<keyword evidence="11" id="KW-0067">ATP-binding</keyword>
<reference evidence="23" key="2">
    <citation type="submission" date="2023-05" db="EMBL/GenBank/DDBJ databases">
        <authorList>
            <consortium name="Lawrence Berkeley National Laboratory"/>
            <person name="Steindorff A."/>
            <person name="Hensen N."/>
            <person name="Bonometti L."/>
            <person name="Westerberg I."/>
            <person name="Brannstrom I.O."/>
            <person name="Guillou S."/>
            <person name="Cros-Aarteil S."/>
            <person name="Calhoun S."/>
            <person name="Haridas S."/>
            <person name="Kuo A."/>
            <person name="Mondo S."/>
            <person name="Pangilinan J."/>
            <person name="Riley R."/>
            <person name="Labutti K."/>
            <person name="Andreopoulos B."/>
            <person name="Lipzen A."/>
            <person name="Chen C."/>
            <person name="Yanf M."/>
            <person name="Daum C."/>
            <person name="Ng V."/>
            <person name="Clum A."/>
            <person name="Ohm R."/>
            <person name="Martin F."/>
            <person name="Silar P."/>
            <person name="Natvig D."/>
            <person name="Lalanne C."/>
            <person name="Gautier V."/>
            <person name="Ament-Velasquez S.L."/>
            <person name="Kruys A."/>
            <person name="Hutchinson M.I."/>
            <person name="Powell A.J."/>
            <person name="Barry K."/>
            <person name="Miller A.N."/>
            <person name="Grigoriev I.V."/>
            <person name="Debuchy R."/>
            <person name="Gladieux P."/>
            <person name="Thoren M.H."/>
            <person name="Johannesson H."/>
        </authorList>
    </citation>
    <scope>NUCLEOTIDE SEQUENCE</scope>
    <source>
        <strain evidence="23">CBS 508.74</strain>
    </source>
</reference>
<dbReference type="InterPro" id="IPR050517">
    <property type="entry name" value="DDR_Repair_Kinase"/>
</dbReference>
<dbReference type="PANTHER" id="PTHR11139:SF125">
    <property type="entry name" value="SERINE_THREONINE-PROTEIN KINASE MEC1"/>
    <property type="match status" value="1"/>
</dbReference>
<comment type="subcellular location">
    <subcellularLocation>
        <location evidence="1">Nucleus</location>
    </subcellularLocation>
</comment>
<dbReference type="GO" id="GO:0005634">
    <property type="term" value="C:nucleus"/>
    <property type="evidence" value="ECO:0007669"/>
    <property type="project" value="UniProtKB-SubCell"/>
</dbReference>
<dbReference type="PROSITE" id="PS50290">
    <property type="entry name" value="PI3_4_KINASE_3"/>
    <property type="match status" value="1"/>
</dbReference>
<accession>A0AAN6TPC9</accession>
<dbReference type="InterPro" id="IPR014009">
    <property type="entry name" value="PIK_FAT"/>
</dbReference>
<keyword evidence="15" id="KW-0469">Meiosis</keyword>
<evidence type="ECO:0000259" key="21">
    <source>
        <dbReference type="PROSITE" id="PS51189"/>
    </source>
</evidence>
<evidence type="ECO:0000256" key="4">
    <source>
        <dbReference type="ARBA" id="ARBA00012513"/>
    </source>
</evidence>
<dbReference type="InterPro" id="IPR011009">
    <property type="entry name" value="Kinase-like_dom_sf"/>
</dbReference>
<dbReference type="InterPro" id="IPR056802">
    <property type="entry name" value="ATR-like_M-HEAT"/>
</dbReference>
<dbReference type="Pfam" id="PF02259">
    <property type="entry name" value="FAT"/>
    <property type="match status" value="1"/>
</dbReference>
<evidence type="ECO:0000256" key="15">
    <source>
        <dbReference type="ARBA" id="ARBA00023254"/>
    </source>
</evidence>
<dbReference type="Pfam" id="PF23593">
    <property type="entry name" value="HEAT_ATR"/>
    <property type="match status" value="1"/>
</dbReference>
<comment type="subunit">
    <text evidence="3">Associates with DNA double-strand breaks.</text>
</comment>
<comment type="caution">
    <text evidence="23">The sequence shown here is derived from an EMBL/GenBank/DDBJ whole genome shotgun (WGS) entry which is preliminary data.</text>
</comment>
<dbReference type="InterPro" id="IPR057564">
    <property type="entry name" value="HEAT_ATR"/>
</dbReference>
<comment type="function">
    <text evidence="16">Serine/threonine protein kinase which activates checkpoint signaling upon genotoxic stresses such as ionizing radiation (IR), ultraviolet light (UV), or DNA replication stalling, thereby acting as a DNA damage sensor. Recognizes the substrate consensus sequence [ST]-Q. Phosphorylates histone H2A to form H2AS128ph (gamma-H2A) at sites of DNA damage, involved in the regulation of DNA damage response mechanism. Required for the control of telomere length and genome stability.</text>
</comment>
<evidence type="ECO:0000256" key="18">
    <source>
        <dbReference type="ARBA" id="ARBA00030459"/>
    </source>
</evidence>
<keyword evidence="13" id="KW-0234">DNA repair</keyword>
<evidence type="ECO:0000256" key="16">
    <source>
        <dbReference type="ARBA" id="ARBA00025079"/>
    </source>
</evidence>
<evidence type="ECO:0000313" key="23">
    <source>
        <dbReference type="EMBL" id="KAK4117700.1"/>
    </source>
</evidence>
<evidence type="ECO:0000256" key="7">
    <source>
        <dbReference type="ARBA" id="ARBA00022679"/>
    </source>
</evidence>
<dbReference type="SUPFAM" id="SSF48371">
    <property type="entry name" value="ARM repeat"/>
    <property type="match status" value="1"/>
</dbReference>
<dbReference type="PROSITE" id="PS51189">
    <property type="entry name" value="FAT"/>
    <property type="match status" value="1"/>
</dbReference>
<reference evidence="23" key="1">
    <citation type="journal article" date="2023" name="Mol. Phylogenet. Evol.">
        <title>Genome-scale phylogeny and comparative genomics of the fungal order Sordariales.</title>
        <authorList>
            <person name="Hensen N."/>
            <person name="Bonometti L."/>
            <person name="Westerberg I."/>
            <person name="Brannstrom I.O."/>
            <person name="Guillou S."/>
            <person name="Cros-Aarteil S."/>
            <person name="Calhoun S."/>
            <person name="Haridas S."/>
            <person name="Kuo A."/>
            <person name="Mondo S."/>
            <person name="Pangilinan J."/>
            <person name="Riley R."/>
            <person name="LaButti K."/>
            <person name="Andreopoulos B."/>
            <person name="Lipzen A."/>
            <person name="Chen C."/>
            <person name="Yan M."/>
            <person name="Daum C."/>
            <person name="Ng V."/>
            <person name="Clum A."/>
            <person name="Steindorff A."/>
            <person name="Ohm R.A."/>
            <person name="Martin F."/>
            <person name="Silar P."/>
            <person name="Natvig D.O."/>
            <person name="Lalanne C."/>
            <person name="Gautier V."/>
            <person name="Ament-Velasquez S.L."/>
            <person name="Kruys A."/>
            <person name="Hutchinson M.I."/>
            <person name="Powell A.J."/>
            <person name="Barry K."/>
            <person name="Miller A.N."/>
            <person name="Grigoriev I.V."/>
            <person name="Debuchy R."/>
            <person name="Gladieux P."/>
            <person name="Hiltunen Thoren M."/>
            <person name="Johannesson H."/>
        </authorList>
    </citation>
    <scope>NUCLEOTIDE SEQUENCE</scope>
    <source>
        <strain evidence="23">CBS 508.74</strain>
    </source>
</reference>
<evidence type="ECO:0000256" key="14">
    <source>
        <dbReference type="ARBA" id="ARBA00023242"/>
    </source>
</evidence>
<dbReference type="InterPro" id="IPR000403">
    <property type="entry name" value="PI3/4_kinase_cat_dom"/>
</dbReference>
<evidence type="ECO:0000256" key="17">
    <source>
        <dbReference type="ARBA" id="ARBA00029679"/>
    </source>
</evidence>
<dbReference type="InterPro" id="IPR003152">
    <property type="entry name" value="FATC_dom"/>
</dbReference>
<dbReference type="GeneID" id="89942583"/>
<evidence type="ECO:0000256" key="5">
    <source>
        <dbReference type="ARBA" id="ARBA00021345"/>
    </source>
</evidence>
<dbReference type="Gene3D" id="1.10.1070.11">
    <property type="entry name" value="Phosphatidylinositol 3-/4-kinase, catalytic domain"/>
    <property type="match status" value="1"/>
</dbReference>
<keyword evidence="24" id="KW-1185">Reference proteome</keyword>
<comment type="similarity">
    <text evidence="2">Belongs to the PI3/PI4-kinase family. ATM subfamily.</text>
</comment>
<evidence type="ECO:0000256" key="6">
    <source>
        <dbReference type="ARBA" id="ARBA00022527"/>
    </source>
</evidence>
<evidence type="ECO:0000256" key="19">
    <source>
        <dbReference type="ARBA" id="ARBA00033001"/>
    </source>
</evidence>